<sequence length="53" mass="6237">MNRESDNTSIKTEYEFYNETQDQSTQQVGYDIKLKTNEDDFVAMIGLWVPDID</sequence>
<reference evidence="1" key="1">
    <citation type="journal article" date="2018" name="Emerg. Infect. Dis.">
        <title>Ocular Vaccinia Infection in Dairy Worker, Brazil.</title>
        <authorList>
            <person name="Teixeira Lima M."/>
            <person name="Pereira Oliveira G."/>
            <person name="Bretas de Oliveira D."/>
            <person name="Mesquita Vaz S."/>
            <person name="de Souza Trindade G."/>
            <person name="Santos Abrahao J."/>
            <person name="Geessien Kroon E."/>
        </authorList>
    </citation>
    <scope>NUCLEOTIDE SEQUENCE [LARGE SCALE GENOMIC DNA]</scope>
    <source>
        <strain evidence="1">CEyV1</strain>
    </source>
</reference>
<name>A0A2I6J1Q3_VACCV</name>
<evidence type="ECO:0000313" key="1">
    <source>
        <dbReference type="EMBL" id="AUL80376.1"/>
    </source>
</evidence>
<dbReference type="Proteomes" id="UP000270450">
    <property type="component" value="Segment"/>
</dbReference>
<organism evidence="1">
    <name type="scientific">Vaccinia virus</name>
    <name type="common">VACV</name>
    <name type="synonym">Orthopoxvirus vaccinia</name>
    <dbReference type="NCBI Taxonomy" id="10245"/>
    <lineage>
        <taxon>Viruses</taxon>
        <taxon>Varidnaviria</taxon>
        <taxon>Bamfordvirae</taxon>
        <taxon>Nucleocytoviricota</taxon>
        <taxon>Pokkesviricetes</taxon>
        <taxon>Chitovirales</taxon>
        <taxon>Poxviridae</taxon>
        <taxon>Chordopoxvirinae</taxon>
        <taxon>Orthopoxvirus</taxon>
    </lineage>
</organism>
<proteinExistence type="predicted"/>
<dbReference type="EMBL" id="MG012795">
    <property type="protein sequence ID" value="AUL80376.1"/>
    <property type="molecule type" value="Genomic_DNA"/>
</dbReference>
<protein>
    <submittedName>
        <fullName evidence="1">Ankyrin-like protein</fullName>
    </submittedName>
</protein>
<accession>A0A2I6J1Q3</accession>